<dbReference type="PANTHER" id="PTHR48097:SF9">
    <property type="entry name" value="L-THREONINE ALDOLASE"/>
    <property type="match status" value="1"/>
</dbReference>
<dbReference type="GO" id="GO:0006545">
    <property type="term" value="P:glycine biosynthetic process"/>
    <property type="evidence" value="ECO:0007669"/>
    <property type="project" value="TreeGrafter"/>
</dbReference>
<evidence type="ECO:0000259" key="4">
    <source>
        <dbReference type="Pfam" id="PF01212"/>
    </source>
</evidence>
<keyword evidence="6" id="KW-1185">Reference proteome</keyword>
<dbReference type="OrthoDB" id="9774495at2"/>
<dbReference type="InterPro" id="IPR015421">
    <property type="entry name" value="PyrdxlP-dep_Trfase_major"/>
</dbReference>
<dbReference type="EMBL" id="FNDJ01000003">
    <property type="protein sequence ID" value="SDH70585.1"/>
    <property type="molecule type" value="Genomic_DNA"/>
</dbReference>
<dbReference type="GO" id="GO:0008732">
    <property type="term" value="F:L-allo-threonine aldolase activity"/>
    <property type="evidence" value="ECO:0007669"/>
    <property type="project" value="TreeGrafter"/>
</dbReference>
<evidence type="ECO:0000256" key="2">
    <source>
        <dbReference type="ARBA" id="ARBA00006966"/>
    </source>
</evidence>
<feature type="domain" description="Aromatic amino acid beta-eliminating lyase/threonine aldolase" evidence="4">
    <location>
        <begin position="23"/>
        <end position="291"/>
    </location>
</feature>
<gene>
    <name evidence="5" type="ORF">SAMN05421869_10324</name>
</gene>
<dbReference type="InterPro" id="IPR015422">
    <property type="entry name" value="PyrdxlP-dep_Trfase_small"/>
</dbReference>
<protein>
    <submittedName>
        <fullName evidence="5">L-threonine aldolase</fullName>
    </submittedName>
</protein>
<evidence type="ECO:0000313" key="5">
    <source>
        <dbReference type="EMBL" id="SDH70585.1"/>
    </source>
</evidence>
<dbReference type="GO" id="GO:0006567">
    <property type="term" value="P:L-threonine catabolic process"/>
    <property type="evidence" value="ECO:0007669"/>
    <property type="project" value="TreeGrafter"/>
</dbReference>
<dbReference type="Gene3D" id="3.90.1150.10">
    <property type="entry name" value="Aspartate Aminotransferase, domain 1"/>
    <property type="match status" value="1"/>
</dbReference>
<evidence type="ECO:0000256" key="1">
    <source>
        <dbReference type="ARBA" id="ARBA00001933"/>
    </source>
</evidence>
<comment type="cofactor">
    <cofactor evidence="1">
        <name>pyridoxal 5'-phosphate</name>
        <dbReference type="ChEBI" id="CHEBI:597326"/>
    </cofactor>
</comment>
<dbReference type="InterPro" id="IPR001597">
    <property type="entry name" value="ArAA_b-elim_lyase/Thr_aldolase"/>
</dbReference>
<dbReference type="AlphaFoldDB" id="A0A1G8EKZ8"/>
<dbReference type="Proteomes" id="UP000199202">
    <property type="component" value="Unassembled WGS sequence"/>
</dbReference>
<dbReference type="Gene3D" id="3.40.640.10">
    <property type="entry name" value="Type I PLP-dependent aspartate aminotransferase-like (Major domain)"/>
    <property type="match status" value="1"/>
</dbReference>
<proteinExistence type="inferred from homology"/>
<accession>A0A1G8EKZ8</accession>
<keyword evidence="3" id="KW-0663">Pyridoxal phosphate</keyword>
<organism evidence="5 6">
    <name type="scientific">Nonomuraea jiangxiensis</name>
    <dbReference type="NCBI Taxonomy" id="633440"/>
    <lineage>
        <taxon>Bacteria</taxon>
        <taxon>Bacillati</taxon>
        <taxon>Actinomycetota</taxon>
        <taxon>Actinomycetes</taxon>
        <taxon>Streptosporangiales</taxon>
        <taxon>Streptosporangiaceae</taxon>
        <taxon>Nonomuraea</taxon>
    </lineage>
</organism>
<dbReference type="Pfam" id="PF01212">
    <property type="entry name" value="Beta_elim_lyase"/>
    <property type="match status" value="1"/>
</dbReference>
<reference evidence="5 6" key="1">
    <citation type="submission" date="2016-10" db="EMBL/GenBank/DDBJ databases">
        <authorList>
            <person name="de Groot N.N."/>
        </authorList>
    </citation>
    <scope>NUCLEOTIDE SEQUENCE [LARGE SCALE GENOMIC DNA]</scope>
    <source>
        <strain evidence="5 6">CGMCC 4.6533</strain>
    </source>
</reference>
<dbReference type="InterPro" id="IPR015424">
    <property type="entry name" value="PyrdxlP-dep_Trfase"/>
</dbReference>
<dbReference type="RefSeq" id="WP_090929982.1">
    <property type="nucleotide sequence ID" value="NZ_FNDJ01000003.1"/>
</dbReference>
<dbReference type="PANTHER" id="PTHR48097">
    <property type="entry name" value="L-THREONINE ALDOLASE-RELATED"/>
    <property type="match status" value="1"/>
</dbReference>
<dbReference type="STRING" id="633440.SAMN05421869_10324"/>
<comment type="similarity">
    <text evidence="2">Belongs to the threonine aldolase family.</text>
</comment>
<evidence type="ECO:0000256" key="3">
    <source>
        <dbReference type="ARBA" id="ARBA00022898"/>
    </source>
</evidence>
<dbReference type="GO" id="GO:0005829">
    <property type="term" value="C:cytosol"/>
    <property type="evidence" value="ECO:0007669"/>
    <property type="project" value="TreeGrafter"/>
</dbReference>
<dbReference type="SUPFAM" id="SSF53383">
    <property type="entry name" value="PLP-dependent transferases"/>
    <property type="match status" value="1"/>
</dbReference>
<name>A0A1G8EKZ8_9ACTN</name>
<sequence>MSDPTPSVRRALFLHAPIRRKPRAMLERMLALVDDDTPADGPDGPVAVLERRLAELLGKERALFFPSGTMAQQAALRVHADLRGRRAFAAHPQSHLDVWEGQGYNAVHGLWMHRAGDPNELMTAGDLAAIGEPLAAAVWELPQRDLGGLLPSWDDLRAQVDLVRATGAAAHLDGARIWEAQAGYRRPMDEIAGLFDSVYVSLYKSLQGVRGAVLAADAGTVRAAEVWRRRLGGAIADAWPLALAALVHLDTLGSDMARYHEHAIAVAAAINADGAARAHPDPPQAAMFHVHLPAARRDVERAGAEILAEHGIQLWGRVRSAPDPTRCSFELSVGANAMEFTPGEVVTLLHDLLKRAHDGSAGKP</sequence>
<evidence type="ECO:0000313" key="6">
    <source>
        <dbReference type="Proteomes" id="UP000199202"/>
    </source>
</evidence>